<dbReference type="Proteomes" id="UP000762676">
    <property type="component" value="Unassembled WGS sequence"/>
</dbReference>
<accession>A0AAV4F8L1</accession>
<protein>
    <submittedName>
        <fullName evidence="1">Uncharacterized protein</fullName>
    </submittedName>
</protein>
<sequence>MNQLFDLTKLLQELHDKLYVYETPQSERCCRRLSKCFREDENGTLQRPLAGSTGTFTSARAALGSSRGCITSVCGRGLCLDDRITP</sequence>
<dbReference type="EMBL" id="BMAT01000609">
    <property type="protein sequence ID" value="GFR69361.1"/>
    <property type="molecule type" value="Genomic_DNA"/>
</dbReference>
<evidence type="ECO:0000313" key="2">
    <source>
        <dbReference type="Proteomes" id="UP000762676"/>
    </source>
</evidence>
<name>A0AAV4F8L1_9GAST</name>
<evidence type="ECO:0000313" key="1">
    <source>
        <dbReference type="EMBL" id="GFR69361.1"/>
    </source>
</evidence>
<keyword evidence="2" id="KW-1185">Reference proteome</keyword>
<organism evidence="1 2">
    <name type="scientific">Elysia marginata</name>
    <dbReference type="NCBI Taxonomy" id="1093978"/>
    <lineage>
        <taxon>Eukaryota</taxon>
        <taxon>Metazoa</taxon>
        <taxon>Spiralia</taxon>
        <taxon>Lophotrochozoa</taxon>
        <taxon>Mollusca</taxon>
        <taxon>Gastropoda</taxon>
        <taxon>Heterobranchia</taxon>
        <taxon>Euthyneura</taxon>
        <taxon>Panpulmonata</taxon>
        <taxon>Sacoglossa</taxon>
        <taxon>Placobranchoidea</taxon>
        <taxon>Plakobranchidae</taxon>
        <taxon>Elysia</taxon>
    </lineage>
</organism>
<dbReference type="AlphaFoldDB" id="A0AAV4F8L1"/>
<proteinExistence type="predicted"/>
<comment type="caution">
    <text evidence="1">The sequence shown here is derived from an EMBL/GenBank/DDBJ whole genome shotgun (WGS) entry which is preliminary data.</text>
</comment>
<reference evidence="1 2" key="1">
    <citation type="journal article" date="2021" name="Elife">
        <title>Chloroplast acquisition without the gene transfer in kleptoplastic sea slugs, Plakobranchus ocellatus.</title>
        <authorList>
            <person name="Maeda T."/>
            <person name="Takahashi S."/>
            <person name="Yoshida T."/>
            <person name="Shimamura S."/>
            <person name="Takaki Y."/>
            <person name="Nagai Y."/>
            <person name="Toyoda A."/>
            <person name="Suzuki Y."/>
            <person name="Arimoto A."/>
            <person name="Ishii H."/>
            <person name="Satoh N."/>
            <person name="Nishiyama T."/>
            <person name="Hasebe M."/>
            <person name="Maruyama T."/>
            <person name="Minagawa J."/>
            <person name="Obokata J."/>
            <person name="Shigenobu S."/>
        </authorList>
    </citation>
    <scope>NUCLEOTIDE SEQUENCE [LARGE SCALE GENOMIC DNA]</scope>
</reference>
<gene>
    <name evidence="1" type="ORF">ElyMa_000299500</name>
</gene>